<comment type="caution">
    <text evidence="3">The sequence shown here is derived from an EMBL/GenBank/DDBJ whole genome shotgun (WGS) entry which is preliminary data.</text>
</comment>
<accession>A0A543BT42</accession>
<gene>
    <name evidence="3" type="ORF">FB559_8627</name>
</gene>
<proteinExistence type="predicted"/>
<name>A0A543BT42_9ACTN</name>
<dbReference type="SUPFAM" id="SSF51445">
    <property type="entry name" value="(Trans)glycosidases"/>
    <property type="match status" value="1"/>
</dbReference>
<dbReference type="Proteomes" id="UP000316096">
    <property type="component" value="Unassembled WGS sequence"/>
</dbReference>
<evidence type="ECO:0000313" key="3">
    <source>
        <dbReference type="EMBL" id="TQL88015.1"/>
    </source>
</evidence>
<feature type="domain" description="Glycosyl hydrolase-like 10" evidence="2">
    <location>
        <begin position="43"/>
        <end position="352"/>
    </location>
</feature>
<evidence type="ECO:0000259" key="2">
    <source>
        <dbReference type="Pfam" id="PF02638"/>
    </source>
</evidence>
<keyword evidence="1" id="KW-0732">Signal</keyword>
<dbReference type="PANTHER" id="PTHR43405:SF1">
    <property type="entry name" value="GLYCOSYL HYDROLASE DIGH"/>
    <property type="match status" value="1"/>
</dbReference>
<dbReference type="EMBL" id="VFOZ01000003">
    <property type="protein sequence ID" value="TQL88015.1"/>
    <property type="molecule type" value="Genomic_DNA"/>
</dbReference>
<evidence type="ECO:0000313" key="4">
    <source>
        <dbReference type="Proteomes" id="UP000316096"/>
    </source>
</evidence>
<dbReference type="AlphaFoldDB" id="A0A543BT42"/>
<dbReference type="InterPro" id="IPR003790">
    <property type="entry name" value="GHL10"/>
</dbReference>
<organism evidence="3 4">
    <name type="scientific">Actinoallomurus bryophytorum</name>
    <dbReference type="NCBI Taxonomy" id="1490222"/>
    <lineage>
        <taxon>Bacteria</taxon>
        <taxon>Bacillati</taxon>
        <taxon>Actinomycetota</taxon>
        <taxon>Actinomycetes</taxon>
        <taxon>Streptosporangiales</taxon>
        <taxon>Thermomonosporaceae</taxon>
        <taxon>Actinoallomurus</taxon>
    </lineage>
</organism>
<sequence>MIVAAGCGGCAGRHDSPPASAAGLPAAECGQTVSAHATTRRTRAMWITTVNNGDWPNKAGLPAAKQQGQYRHLLDVAQKLNFNTVYVQIRPAADAFYPSRLEPWSQYLTGKQGGDPGYDPLRFLVDEAHKRGLEFHAWFNPYRASAQADRNRLAPNSQARLHPDWVHRYGGALWFDPGLPQVRDLVGKVVLDVVNRYDVDGVHLDDYFYPYPLPGQAFPDSATFKKYGKGYANIGDWRRHNVDALVQGLHTQIHQAKPAVRFGISPFGVWRNKSKDPAGSATAALQSYDDIYADSRKWVRSGWVDYIAPQLYWPVGFKAADYRTLVAWWSKQVAGTHVQLVIGQAAYQVGQPGAWKDPAELSRHVGIDAKYPQVGGEAFFSARDLAQDRHGFASRLLRDHYSRPALPPVAASTGSPPSAPAHLKAKDGELTWKGSGAAAYAIYRTPAKGPACIAPDGRFLVKVVGGDVHKTSDKTAKPAHSYTYYVTALDRQHRESPTTHGANVTKGH</sequence>
<evidence type="ECO:0000256" key="1">
    <source>
        <dbReference type="ARBA" id="ARBA00022729"/>
    </source>
</evidence>
<dbReference type="Gene3D" id="3.20.20.80">
    <property type="entry name" value="Glycosidases"/>
    <property type="match status" value="1"/>
</dbReference>
<dbReference type="GO" id="GO:0005975">
    <property type="term" value="P:carbohydrate metabolic process"/>
    <property type="evidence" value="ECO:0007669"/>
    <property type="project" value="UniProtKB-ARBA"/>
</dbReference>
<keyword evidence="3" id="KW-0449">Lipoprotein</keyword>
<protein>
    <submittedName>
        <fullName evidence="3">Uncharacterized lipoprotein YddW (UPF0748 family)</fullName>
    </submittedName>
</protein>
<dbReference type="InterPro" id="IPR013783">
    <property type="entry name" value="Ig-like_fold"/>
</dbReference>
<dbReference type="InterPro" id="IPR017853">
    <property type="entry name" value="GH"/>
</dbReference>
<keyword evidence="4" id="KW-1185">Reference proteome</keyword>
<dbReference type="PANTHER" id="PTHR43405">
    <property type="entry name" value="GLYCOSYL HYDROLASE DIGH"/>
    <property type="match status" value="1"/>
</dbReference>
<dbReference type="Pfam" id="PF02638">
    <property type="entry name" value="GHL10"/>
    <property type="match status" value="1"/>
</dbReference>
<dbReference type="Gene3D" id="2.60.40.10">
    <property type="entry name" value="Immunoglobulins"/>
    <property type="match status" value="1"/>
</dbReference>
<reference evidence="3 4" key="1">
    <citation type="submission" date="2019-06" db="EMBL/GenBank/DDBJ databases">
        <title>Sequencing the genomes of 1000 actinobacteria strains.</title>
        <authorList>
            <person name="Klenk H.-P."/>
        </authorList>
    </citation>
    <scope>NUCLEOTIDE SEQUENCE [LARGE SCALE GENOMIC DNA]</scope>
    <source>
        <strain evidence="3 4">DSM 102200</strain>
    </source>
</reference>
<dbReference type="InterPro" id="IPR052177">
    <property type="entry name" value="Divisome_Glycosyl_Hydrolase"/>
</dbReference>